<protein>
    <submittedName>
        <fullName evidence="1">Uncharacterized protein</fullName>
    </submittedName>
</protein>
<sequence length="92" mass="10479">MVNQPTVLMRRACEVAVGNRPRRKPFVETSYSADSEKEISRYASEDDWGNCCYHFEKKTCDPVPTCHPSISCPGNCVPAKCIPEKNCYYYCC</sequence>
<evidence type="ECO:0000313" key="1">
    <source>
        <dbReference type="EMBL" id="VVC98536.1"/>
    </source>
</evidence>
<organism evidence="1 2">
    <name type="scientific">Leptidea sinapis</name>
    <dbReference type="NCBI Taxonomy" id="189913"/>
    <lineage>
        <taxon>Eukaryota</taxon>
        <taxon>Metazoa</taxon>
        <taxon>Ecdysozoa</taxon>
        <taxon>Arthropoda</taxon>
        <taxon>Hexapoda</taxon>
        <taxon>Insecta</taxon>
        <taxon>Pterygota</taxon>
        <taxon>Neoptera</taxon>
        <taxon>Endopterygota</taxon>
        <taxon>Lepidoptera</taxon>
        <taxon>Glossata</taxon>
        <taxon>Ditrysia</taxon>
        <taxon>Papilionoidea</taxon>
        <taxon>Pieridae</taxon>
        <taxon>Dismorphiinae</taxon>
        <taxon>Leptidea</taxon>
    </lineage>
</organism>
<keyword evidence="2" id="KW-1185">Reference proteome</keyword>
<dbReference type="AlphaFoldDB" id="A0A5E4QMJ3"/>
<evidence type="ECO:0000313" key="2">
    <source>
        <dbReference type="Proteomes" id="UP000324832"/>
    </source>
</evidence>
<reference evidence="1 2" key="1">
    <citation type="submission" date="2017-07" db="EMBL/GenBank/DDBJ databases">
        <authorList>
            <person name="Talla V."/>
            <person name="Backstrom N."/>
        </authorList>
    </citation>
    <scope>NUCLEOTIDE SEQUENCE [LARGE SCALE GENOMIC DNA]</scope>
</reference>
<gene>
    <name evidence="1" type="ORF">LSINAPIS_LOCUS9597</name>
</gene>
<accession>A0A5E4QMJ3</accession>
<proteinExistence type="predicted"/>
<dbReference type="EMBL" id="FZQP02003634">
    <property type="protein sequence ID" value="VVC98536.1"/>
    <property type="molecule type" value="Genomic_DNA"/>
</dbReference>
<name>A0A5E4QMJ3_9NEOP</name>
<dbReference type="Proteomes" id="UP000324832">
    <property type="component" value="Unassembled WGS sequence"/>
</dbReference>